<feature type="domain" description="2TM" evidence="2">
    <location>
        <begin position="15"/>
        <end position="91"/>
    </location>
</feature>
<organism evidence="3 4">
    <name type="scientific">Chryseobacterium lacus</name>
    <dbReference type="NCBI Taxonomy" id="2058346"/>
    <lineage>
        <taxon>Bacteria</taxon>
        <taxon>Pseudomonadati</taxon>
        <taxon>Bacteroidota</taxon>
        <taxon>Flavobacteriia</taxon>
        <taxon>Flavobacteriales</taxon>
        <taxon>Weeksellaceae</taxon>
        <taxon>Chryseobacterium group</taxon>
        <taxon>Chryseobacterium</taxon>
    </lineage>
</organism>
<dbReference type="AlphaFoldDB" id="A0A368N1K2"/>
<name>A0A368N1K2_9FLAO</name>
<reference evidence="3 4" key="1">
    <citation type="submission" date="2018-07" db="EMBL/GenBank/DDBJ databases">
        <title>Chryseobacterium lacus sp. nov., isolated from lake water.</title>
        <authorList>
            <person name="Li C.-M."/>
        </authorList>
    </citation>
    <scope>NUCLEOTIDE SEQUENCE [LARGE SCALE GENOMIC DNA]</scope>
    <source>
        <strain evidence="3 4">YLOS41</strain>
    </source>
</reference>
<dbReference type="OrthoDB" id="1495672at2"/>
<keyword evidence="1" id="KW-0812">Transmembrane</keyword>
<feature type="transmembrane region" description="Helical" evidence="1">
    <location>
        <begin position="21"/>
        <end position="44"/>
    </location>
</feature>
<dbReference type="InterPro" id="IPR025698">
    <property type="entry name" value="2TM_dom"/>
</dbReference>
<dbReference type="EMBL" id="QPIE01000002">
    <property type="protein sequence ID" value="RCU43973.1"/>
    <property type="molecule type" value="Genomic_DNA"/>
</dbReference>
<feature type="transmembrane region" description="Helical" evidence="1">
    <location>
        <begin position="56"/>
        <end position="77"/>
    </location>
</feature>
<evidence type="ECO:0000313" key="3">
    <source>
        <dbReference type="EMBL" id="RCU43973.1"/>
    </source>
</evidence>
<keyword evidence="4" id="KW-1185">Reference proteome</keyword>
<keyword evidence="1" id="KW-0472">Membrane</keyword>
<protein>
    <recommendedName>
        <fullName evidence="2">2TM domain-containing protein</fullName>
    </recommendedName>
</protein>
<evidence type="ECO:0000256" key="1">
    <source>
        <dbReference type="SAM" id="Phobius"/>
    </source>
</evidence>
<accession>A0A368N1K2</accession>
<evidence type="ECO:0000259" key="2">
    <source>
        <dbReference type="Pfam" id="PF13239"/>
    </source>
</evidence>
<sequence>METPDPEHLHRLAIRKRTRKIMGFYVHLAVYLYVNLVILFSFRLNLAPESSTKPGFHFIVFVLWGTVVVIHAVSLFMPGIRKWESRKTEEFTHQYLKNQDHGKS</sequence>
<gene>
    <name evidence="3" type="ORF">DQ356_02835</name>
</gene>
<keyword evidence="1" id="KW-1133">Transmembrane helix</keyword>
<dbReference type="Proteomes" id="UP000252172">
    <property type="component" value="Unassembled WGS sequence"/>
</dbReference>
<comment type="caution">
    <text evidence="3">The sequence shown here is derived from an EMBL/GenBank/DDBJ whole genome shotgun (WGS) entry which is preliminary data.</text>
</comment>
<dbReference type="Pfam" id="PF13239">
    <property type="entry name" value="2TM"/>
    <property type="match status" value="1"/>
</dbReference>
<evidence type="ECO:0000313" key="4">
    <source>
        <dbReference type="Proteomes" id="UP000252172"/>
    </source>
</evidence>
<proteinExistence type="predicted"/>
<dbReference type="RefSeq" id="WP_114302952.1">
    <property type="nucleotide sequence ID" value="NZ_QPIE01000002.1"/>
</dbReference>